<sequence>MRASNASLTVEIVEALESAGLPSDEYRLADEIDPEALERVVDSADDSLEIRVSIRGRTLVVTADGPRVESDGSHGESDGTRADRS</sequence>
<protein>
    <submittedName>
        <fullName evidence="2">Uncharacterized protein</fullName>
    </submittedName>
</protein>
<organism evidence="2 3">
    <name type="scientific">Halostagnicola kamekurae</name>
    <dbReference type="NCBI Taxonomy" id="619731"/>
    <lineage>
        <taxon>Archaea</taxon>
        <taxon>Methanobacteriati</taxon>
        <taxon>Methanobacteriota</taxon>
        <taxon>Stenosarchaea group</taxon>
        <taxon>Halobacteria</taxon>
        <taxon>Halobacteriales</taxon>
        <taxon>Natrialbaceae</taxon>
        <taxon>Halostagnicola</taxon>
    </lineage>
</organism>
<evidence type="ECO:0000313" key="3">
    <source>
        <dbReference type="Proteomes" id="UP000199199"/>
    </source>
</evidence>
<evidence type="ECO:0000256" key="1">
    <source>
        <dbReference type="SAM" id="MobiDB-lite"/>
    </source>
</evidence>
<keyword evidence="3" id="KW-1185">Reference proteome</keyword>
<feature type="region of interest" description="Disordered" evidence="1">
    <location>
        <begin position="63"/>
        <end position="85"/>
    </location>
</feature>
<dbReference type="OrthoDB" id="376311at2157"/>
<accession>A0A1I6RSJ3</accession>
<name>A0A1I6RSJ3_9EURY</name>
<dbReference type="EMBL" id="FOZS01000002">
    <property type="protein sequence ID" value="SFS67689.1"/>
    <property type="molecule type" value="Genomic_DNA"/>
</dbReference>
<feature type="compositionally biased region" description="Basic and acidic residues" evidence="1">
    <location>
        <begin position="66"/>
        <end position="85"/>
    </location>
</feature>
<reference evidence="3" key="1">
    <citation type="submission" date="2016-10" db="EMBL/GenBank/DDBJ databases">
        <authorList>
            <person name="Varghese N."/>
            <person name="Submissions S."/>
        </authorList>
    </citation>
    <scope>NUCLEOTIDE SEQUENCE [LARGE SCALE GENOMIC DNA]</scope>
    <source>
        <strain evidence="3">DSM 22427</strain>
    </source>
</reference>
<gene>
    <name evidence="2" type="ORF">SAMN04488556_2066</name>
</gene>
<proteinExistence type="predicted"/>
<dbReference type="Proteomes" id="UP000199199">
    <property type="component" value="Unassembled WGS sequence"/>
</dbReference>
<dbReference type="RefSeq" id="WP_092904291.1">
    <property type="nucleotide sequence ID" value="NZ_FOZS01000002.1"/>
</dbReference>
<dbReference type="AlphaFoldDB" id="A0A1I6RSJ3"/>
<evidence type="ECO:0000313" key="2">
    <source>
        <dbReference type="EMBL" id="SFS67689.1"/>
    </source>
</evidence>